<comment type="subcellular location">
    <subcellularLocation>
        <location evidence="1">Cell outer membrane</location>
    </subcellularLocation>
</comment>
<reference evidence="8 9" key="1">
    <citation type="submission" date="2023-08" db="EMBL/GenBank/DDBJ databases">
        <title>Implementing the SeqCode for naming new Mesorhizobium species isolated from Vachellia karroo root nodules.</title>
        <authorList>
            <person name="Van Lill M."/>
        </authorList>
    </citation>
    <scope>NUCLEOTIDE SEQUENCE [LARGE SCALE GENOMIC DNA]</scope>
    <source>
        <strain evidence="8 9">VK24D</strain>
    </source>
</reference>
<dbReference type="Pfam" id="PF13505">
    <property type="entry name" value="OMP_b-brl"/>
    <property type="match status" value="1"/>
</dbReference>
<dbReference type="Gene3D" id="2.40.160.20">
    <property type="match status" value="1"/>
</dbReference>
<comment type="caution">
    <text evidence="8">The sequence shown here is derived from an EMBL/GenBank/DDBJ whole genome shotgun (WGS) entry which is preliminary data.</text>
</comment>
<protein>
    <submittedName>
        <fullName evidence="8">Outer membrane beta-barrel protein</fullName>
    </submittedName>
</protein>
<evidence type="ECO:0000256" key="2">
    <source>
        <dbReference type="ARBA" id="ARBA00022729"/>
    </source>
</evidence>
<evidence type="ECO:0000256" key="5">
    <source>
        <dbReference type="ARBA" id="ARBA00038306"/>
    </source>
</evidence>
<evidence type="ECO:0000313" key="8">
    <source>
        <dbReference type="EMBL" id="MDX8480724.1"/>
    </source>
</evidence>
<proteinExistence type="inferred from homology"/>
<dbReference type="PANTHER" id="PTHR34001:SF3">
    <property type="entry name" value="BLL7405 PROTEIN"/>
    <property type="match status" value="1"/>
</dbReference>
<dbReference type="InterPro" id="IPR011250">
    <property type="entry name" value="OMP/PagP_B-barrel"/>
</dbReference>
<dbReference type="RefSeq" id="WP_320289030.1">
    <property type="nucleotide sequence ID" value="NZ_JAVIIW010000023.1"/>
</dbReference>
<evidence type="ECO:0000256" key="4">
    <source>
        <dbReference type="ARBA" id="ARBA00023237"/>
    </source>
</evidence>
<comment type="similarity">
    <text evidence="5">Belongs to the Omp25/RopB family.</text>
</comment>
<sequence length="234" mass="24734">MRHGNFISGVAFVCALATLAGRSAALAADVQAAPEAFDWSGAYVGGDIGWLGPSGHWDIGSPGNSFFGPTAYSGGGVTGGLHLGYNWQIDAPFVIGVEVDWGLSNAEASSQTVGGLPAFGGSATSRWQGSARARVGAAFDRMLLYGTAGVSVAKFDYWMAELPPLTKFSFSETRTGVIVGAGLEYALARDWSVRVEYRHADYGKAVAQVSPIFGEQRHALRTDSVQFGFSYKFN</sequence>
<evidence type="ECO:0000313" key="9">
    <source>
        <dbReference type="Proteomes" id="UP001287059"/>
    </source>
</evidence>
<gene>
    <name evidence="8" type="ORF">RFN28_19955</name>
</gene>
<dbReference type="EMBL" id="JAVIIW010000023">
    <property type="protein sequence ID" value="MDX8480724.1"/>
    <property type="molecule type" value="Genomic_DNA"/>
</dbReference>
<evidence type="ECO:0000256" key="1">
    <source>
        <dbReference type="ARBA" id="ARBA00004442"/>
    </source>
</evidence>
<evidence type="ECO:0000256" key="3">
    <source>
        <dbReference type="ARBA" id="ARBA00023136"/>
    </source>
</evidence>
<name>A0ABU4Y193_9HYPH</name>
<dbReference type="InterPro" id="IPR051692">
    <property type="entry name" value="OMP-like"/>
</dbReference>
<evidence type="ECO:0000259" key="7">
    <source>
        <dbReference type="Pfam" id="PF13505"/>
    </source>
</evidence>
<dbReference type="Proteomes" id="UP001287059">
    <property type="component" value="Unassembled WGS sequence"/>
</dbReference>
<keyword evidence="2 6" id="KW-0732">Signal</keyword>
<feature type="signal peptide" evidence="6">
    <location>
        <begin position="1"/>
        <end position="27"/>
    </location>
</feature>
<dbReference type="PANTHER" id="PTHR34001">
    <property type="entry name" value="BLL7405 PROTEIN"/>
    <property type="match status" value="1"/>
</dbReference>
<accession>A0ABU4Y193</accession>
<dbReference type="InterPro" id="IPR027385">
    <property type="entry name" value="Beta-barrel_OMP"/>
</dbReference>
<feature type="domain" description="Outer membrane protein beta-barrel" evidence="7">
    <location>
        <begin position="25"/>
        <end position="233"/>
    </location>
</feature>
<keyword evidence="3" id="KW-0472">Membrane</keyword>
<keyword evidence="9" id="KW-1185">Reference proteome</keyword>
<evidence type="ECO:0000256" key="6">
    <source>
        <dbReference type="SAM" id="SignalP"/>
    </source>
</evidence>
<keyword evidence="4" id="KW-0998">Cell outer membrane</keyword>
<dbReference type="SUPFAM" id="SSF56925">
    <property type="entry name" value="OMPA-like"/>
    <property type="match status" value="1"/>
</dbReference>
<feature type="chain" id="PRO_5046511656" evidence="6">
    <location>
        <begin position="28"/>
        <end position="234"/>
    </location>
</feature>
<organism evidence="8 9">
    <name type="scientific">Mesorhizobium album</name>
    <dbReference type="NCBI Taxonomy" id="3072314"/>
    <lineage>
        <taxon>Bacteria</taxon>
        <taxon>Pseudomonadati</taxon>
        <taxon>Pseudomonadota</taxon>
        <taxon>Alphaproteobacteria</taxon>
        <taxon>Hyphomicrobiales</taxon>
        <taxon>Phyllobacteriaceae</taxon>
        <taxon>Mesorhizobium</taxon>
    </lineage>
</organism>